<dbReference type="AlphaFoldDB" id="A0AAV9IF95"/>
<evidence type="ECO:0000313" key="2">
    <source>
        <dbReference type="EMBL" id="KAK4526072.1"/>
    </source>
</evidence>
<comment type="caution">
    <text evidence="2">The sequence shown here is derived from an EMBL/GenBank/DDBJ whole genome shotgun (WGS) entry which is preliminary data.</text>
</comment>
<organism evidence="2 3">
    <name type="scientific">Galdieria yellowstonensis</name>
    <dbReference type="NCBI Taxonomy" id="3028027"/>
    <lineage>
        <taxon>Eukaryota</taxon>
        <taxon>Rhodophyta</taxon>
        <taxon>Bangiophyceae</taxon>
        <taxon>Galdieriales</taxon>
        <taxon>Galdieriaceae</taxon>
        <taxon>Galdieria</taxon>
    </lineage>
</organism>
<feature type="region of interest" description="Disordered" evidence="1">
    <location>
        <begin position="52"/>
        <end position="78"/>
    </location>
</feature>
<evidence type="ECO:0000256" key="1">
    <source>
        <dbReference type="SAM" id="MobiDB-lite"/>
    </source>
</evidence>
<accession>A0AAV9IF95</accession>
<dbReference type="EMBL" id="JANCYU010000036">
    <property type="protein sequence ID" value="KAK4526072.1"/>
    <property type="molecule type" value="Genomic_DNA"/>
</dbReference>
<reference evidence="2 3" key="1">
    <citation type="submission" date="2022-07" db="EMBL/GenBank/DDBJ databases">
        <title>Genome-wide signatures of adaptation to extreme environments.</title>
        <authorList>
            <person name="Cho C.H."/>
            <person name="Yoon H.S."/>
        </authorList>
    </citation>
    <scope>NUCLEOTIDE SEQUENCE [LARGE SCALE GENOMIC DNA]</scope>
    <source>
        <strain evidence="2 3">108.79 E11</strain>
    </source>
</reference>
<gene>
    <name evidence="2" type="ORF">GAYE_SCF19G3983</name>
</gene>
<protein>
    <submittedName>
        <fullName evidence="2">Uncharacterized protein</fullName>
    </submittedName>
</protein>
<feature type="compositionally biased region" description="Polar residues" evidence="1">
    <location>
        <begin position="52"/>
        <end position="65"/>
    </location>
</feature>
<keyword evidence="3" id="KW-1185">Reference proteome</keyword>
<dbReference type="Proteomes" id="UP001300502">
    <property type="component" value="Unassembled WGS sequence"/>
</dbReference>
<proteinExistence type="predicted"/>
<sequence length="447" mass="51041">MLFWVTSGPLCQKVCTCSVCFYMNKQYRLRLTRSLPRRRYVCSFATLNSEESQSGADSTKLPSNKPQKKIGEEREPQTESYHSVGAEGVFQIIFSIILLYGSLLKKLFQTKSKSSSEEGTWKGSIFMKDLENSIPHFNEMPPEYRKLLDNLCESLQELASEKSVMTHRSNSLRRVEQNVEEISRHLTTLQLQVEYLKSRLSSIDKIATEVLEPIKYIHEFQQRWKPSWSSRKDAVSSLQKLAGTSLVQESFVDDPFASLNVNEIVSKVQTVAEQVDYLSHFLREAFPEENSSLLSNAISSNQSQDSQVSNDIWSSDEFLELLSSVLPEATLEQLRNTTSKLSEKERWKHFKTVLTTLAPHSSANGRTFETKDSNVQVPEKDYQNMSHDELVEELKTRDSQVIALKEQVNQTLKVRKKPQRKTSKSSTPSKSKRKLSGSEESGNISKE</sequence>
<evidence type="ECO:0000313" key="3">
    <source>
        <dbReference type="Proteomes" id="UP001300502"/>
    </source>
</evidence>
<feature type="compositionally biased region" description="Polar residues" evidence="1">
    <location>
        <begin position="438"/>
        <end position="447"/>
    </location>
</feature>
<name>A0AAV9IF95_9RHOD</name>
<feature type="region of interest" description="Disordered" evidence="1">
    <location>
        <begin position="409"/>
        <end position="447"/>
    </location>
</feature>
<feature type="compositionally biased region" description="Basic residues" evidence="1">
    <location>
        <begin position="413"/>
        <end position="423"/>
    </location>
</feature>